<keyword evidence="1" id="KW-0805">Transcription regulation</keyword>
<feature type="domain" description="HTH tetR-type" evidence="6">
    <location>
        <begin position="30"/>
        <end position="90"/>
    </location>
</feature>
<evidence type="ECO:0000313" key="8">
    <source>
        <dbReference type="Proteomes" id="UP000270342"/>
    </source>
</evidence>
<feature type="region of interest" description="Disordered" evidence="5">
    <location>
        <begin position="1"/>
        <end position="28"/>
    </location>
</feature>
<dbReference type="EMBL" id="RBZU01000013">
    <property type="protein sequence ID" value="RKP47144.1"/>
    <property type="molecule type" value="Genomic_DNA"/>
</dbReference>
<dbReference type="GO" id="GO:0000976">
    <property type="term" value="F:transcription cis-regulatory region binding"/>
    <property type="evidence" value="ECO:0007669"/>
    <property type="project" value="TreeGrafter"/>
</dbReference>
<reference evidence="7 8" key="1">
    <citation type="submission" date="2018-10" db="EMBL/GenBank/DDBJ databases">
        <title>Robbsia sp. DHC34, isolated from soil.</title>
        <authorList>
            <person name="Gao Z.-H."/>
            <person name="Qiu L.-H."/>
        </authorList>
    </citation>
    <scope>NUCLEOTIDE SEQUENCE [LARGE SCALE GENOMIC DNA]</scope>
    <source>
        <strain evidence="7 8">DHC34</strain>
    </source>
</reference>
<keyword evidence="2 4" id="KW-0238">DNA-binding</keyword>
<dbReference type="PANTHER" id="PTHR30055:SF234">
    <property type="entry name" value="HTH-TYPE TRANSCRIPTIONAL REGULATOR BETI"/>
    <property type="match status" value="1"/>
</dbReference>
<evidence type="ECO:0000313" key="7">
    <source>
        <dbReference type="EMBL" id="RKP47144.1"/>
    </source>
</evidence>
<dbReference type="RefSeq" id="WP_121089999.1">
    <property type="nucleotide sequence ID" value="NZ_RBZU01000013.1"/>
</dbReference>
<evidence type="ECO:0000256" key="2">
    <source>
        <dbReference type="ARBA" id="ARBA00023125"/>
    </source>
</evidence>
<organism evidence="7 8">
    <name type="scientific">Pararobbsia silviterrae</name>
    <dbReference type="NCBI Taxonomy" id="1792498"/>
    <lineage>
        <taxon>Bacteria</taxon>
        <taxon>Pseudomonadati</taxon>
        <taxon>Pseudomonadota</taxon>
        <taxon>Betaproteobacteria</taxon>
        <taxon>Burkholderiales</taxon>
        <taxon>Burkholderiaceae</taxon>
        <taxon>Pararobbsia</taxon>
    </lineage>
</organism>
<protein>
    <submittedName>
        <fullName evidence="7">TetR/AcrR family transcriptional regulator</fullName>
    </submittedName>
</protein>
<feature type="DNA-binding region" description="H-T-H motif" evidence="4">
    <location>
        <begin position="53"/>
        <end position="72"/>
    </location>
</feature>
<proteinExistence type="predicted"/>
<accession>A0A494XGD1</accession>
<evidence type="ECO:0000259" key="6">
    <source>
        <dbReference type="PROSITE" id="PS50977"/>
    </source>
</evidence>
<keyword evidence="3" id="KW-0804">Transcription</keyword>
<evidence type="ECO:0000256" key="5">
    <source>
        <dbReference type="SAM" id="MobiDB-lite"/>
    </source>
</evidence>
<dbReference type="SUPFAM" id="SSF46689">
    <property type="entry name" value="Homeodomain-like"/>
    <property type="match status" value="1"/>
</dbReference>
<dbReference type="Pfam" id="PF00440">
    <property type="entry name" value="TetR_N"/>
    <property type="match status" value="1"/>
</dbReference>
<dbReference type="GO" id="GO:0003700">
    <property type="term" value="F:DNA-binding transcription factor activity"/>
    <property type="evidence" value="ECO:0007669"/>
    <property type="project" value="TreeGrafter"/>
</dbReference>
<evidence type="ECO:0000256" key="3">
    <source>
        <dbReference type="ARBA" id="ARBA00023163"/>
    </source>
</evidence>
<comment type="caution">
    <text evidence="7">The sequence shown here is derived from an EMBL/GenBank/DDBJ whole genome shotgun (WGS) entry which is preliminary data.</text>
</comment>
<dbReference type="OrthoDB" id="325065at2"/>
<dbReference type="AlphaFoldDB" id="A0A494XGD1"/>
<sequence length="234" mass="25095">MKSTKVASTSSENEPSETNVPRMPVQQRSQQRVEAALAVAERMVEAWGPERISIPEIAKAADVPRASLYQFFPDKYALLARITEMHLTRLTEALAERALKQSTESSYSDWIGALIDATANYYDTHPAARILVLGGPYSHAAYLAQANMMATIGGVLRSATELKIPGVRVPQSPDVATLAVEIAFACMKHGYHQEGGITPAIRAQAVTAVVAYAEASIPGLAKAFKAGKKQGANA</sequence>
<dbReference type="Gene3D" id="1.10.357.10">
    <property type="entry name" value="Tetracycline Repressor, domain 2"/>
    <property type="match status" value="1"/>
</dbReference>
<dbReference type="InterPro" id="IPR050109">
    <property type="entry name" value="HTH-type_TetR-like_transc_reg"/>
</dbReference>
<dbReference type="PANTHER" id="PTHR30055">
    <property type="entry name" value="HTH-TYPE TRANSCRIPTIONAL REGULATOR RUTR"/>
    <property type="match status" value="1"/>
</dbReference>
<dbReference type="PROSITE" id="PS50977">
    <property type="entry name" value="HTH_TETR_2"/>
    <property type="match status" value="1"/>
</dbReference>
<dbReference type="Proteomes" id="UP000270342">
    <property type="component" value="Unassembled WGS sequence"/>
</dbReference>
<name>A0A494XGD1_9BURK</name>
<gene>
    <name evidence="7" type="ORF">D7S86_23675</name>
</gene>
<feature type="compositionally biased region" description="Low complexity" evidence="5">
    <location>
        <begin position="8"/>
        <end position="19"/>
    </location>
</feature>
<dbReference type="InterPro" id="IPR009057">
    <property type="entry name" value="Homeodomain-like_sf"/>
</dbReference>
<keyword evidence="8" id="KW-1185">Reference proteome</keyword>
<evidence type="ECO:0000256" key="1">
    <source>
        <dbReference type="ARBA" id="ARBA00023015"/>
    </source>
</evidence>
<evidence type="ECO:0000256" key="4">
    <source>
        <dbReference type="PROSITE-ProRule" id="PRU00335"/>
    </source>
</evidence>
<dbReference type="InterPro" id="IPR001647">
    <property type="entry name" value="HTH_TetR"/>
</dbReference>